<proteinExistence type="predicted"/>
<comment type="caution">
    <text evidence="2">The sequence shown here is derived from an EMBL/GenBank/DDBJ whole genome shotgun (WGS) entry which is preliminary data.</text>
</comment>
<sequence length="118" mass="13212">MSRRPPRRSAPQAEGGFAELRSEIDRLRRELTQARTRIQQLEQGAGEPLAARRIAELEEGQKVARGLAVEAALARSRAEGELKTLRAALERATGLRGWLLRRALRRLEGQPGASRPRR</sequence>
<dbReference type="AlphaFoldDB" id="A0A327M8Y7"/>
<protein>
    <submittedName>
        <fullName evidence="2">Uncharacterized protein</fullName>
    </submittedName>
</protein>
<dbReference type="Proteomes" id="UP000249065">
    <property type="component" value="Unassembled WGS sequence"/>
</dbReference>
<evidence type="ECO:0000313" key="3">
    <source>
        <dbReference type="Proteomes" id="UP000249065"/>
    </source>
</evidence>
<evidence type="ECO:0000313" key="2">
    <source>
        <dbReference type="EMBL" id="RAI58826.1"/>
    </source>
</evidence>
<evidence type="ECO:0000256" key="1">
    <source>
        <dbReference type="SAM" id="Coils"/>
    </source>
</evidence>
<dbReference type="OrthoDB" id="7285072at2"/>
<reference evidence="3" key="1">
    <citation type="submission" date="2018-06" db="EMBL/GenBank/DDBJ databases">
        <authorList>
            <person name="Khan S.A."/>
        </authorList>
    </citation>
    <scope>NUCLEOTIDE SEQUENCE [LARGE SCALE GENOMIC DNA]</scope>
    <source>
        <strain evidence="3">DB-1506</strain>
    </source>
</reference>
<dbReference type="RefSeq" id="WP_111470037.1">
    <property type="nucleotide sequence ID" value="NZ_QLIX01000007.1"/>
</dbReference>
<gene>
    <name evidence="2" type="ORF">DOO78_12185</name>
</gene>
<organism evidence="2 3">
    <name type="scientific">Roseicella frigidaeris</name>
    <dbReference type="NCBI Taxonomy" id="2230885"/>
    <lineage>
        <taxon>Bacteria</taxon>
        <taxon>Pseudomonadati</taxon>
        <taxon>Pseudomonadota</taxon>
        <taxon>Alphaproteobacteria</taxon>
        <taxon>Acetobacterales</taxon>
        <taxon>Roseomonadaceae</taxon>
        <taxon>Roseicella</taxon>
    </lineage>
</organism>
<keyword evidence="3" id="KW-1185">Reference proteome</keyword>
<feature type="coiled-coil region" evidence="1">
    <location>
        <begin position="10"/>
        <end position="44"/>
    </location>
</feature>
<name>A0A327M8Y7_9PROT</name>
<keyword evidence="1" id="KW-0175">Coiled coil</keyword>
<accession>A0A327M8Y7</accession>
<dbReference type="EMBL" id="QLIX01000007">
    <property type="protein sequence ID" value="RAI58826.1"/>
    <property type="molecule type" value="Genomic_DNA"/>
</dbReference>